<dbReference type="Pfam" id="PF03577">
    <property type="entry name" value="Peptidase_C69"/>
    <property type="match status" value="1"/>
</dbReference>
<evidence type="ECO:0000313" key="4">
    <source>
        <dbReference type="Proteomes" id="UP000282985"/>
    </source>
</evidence>
<dbReference type="Gene3D" id="3.60.60.10">
    <property type="entry name" value="Penicillin V Acylase, Chain A"/>
    <property type="match status" value="1"/>
</dbReference>
<dbReference type="EMBL" id="RJJX01000030">
    <property type="protein sequence ID" value="RUT73054.1"/>
    <property type="molecule type" value="Genomic_DNA"/>
</dbReference>
<dbReference type="Proteomes" id="UP000282985">
    <property type="component" value="Unassembled WGS sequence"/>
</dbReference>
<feature type="signal peptide" evidence="2">
    <location>
        <begin position="1"/>
        <end position="22"/>
    </location>
</feature>
<comment type="caution">
    <text evidence="3">The sequence shown here is derived from an EMBL/GenBank/DDBJ whole genome shotgun (WGS) entry which is preliminary data.</text>
</comment>
<dbReference type="EC" id="3.4.-.-" evidence="1"/>
<comment type="catalytic activity">
    <reaction evidence="1">
        <text>an L-aminoacyl-L-amino acid + H2O = 2 an L-alpha-amino acid</text>
        <dbReference type="Rhea" id="RHEA:48940"/>
        <dbReference type="ChEBI" id="CHEBI:15377"/>
        <dbReference type="ChEBI" id="CHEBI:59869"/>
        <dbReference type="ChEBI" id="CHEBI:77460"/>
    </reaction>
</comment>
<dbReference type="GO" id="GO:0006508">
    <property type="term" value="P:proteolysis"/>
    <property type="evidence" value="ECO:0007669"/>
    <property type="project" value="UniProtKB-KW"/>
</dbReference>
<evidence type="ECO:0000256" key="1">
    <source>
        <dbReference type="RuleBase" id="RU364089"/>
    </source>
</evidence>
<dbReference type="PANTHER" id="PTHR12994:SF17">
    <property type="entry name" value="LD30995P"/>
    <property type="match status" value="1"/>
</dbReference>
<feature type="chain" id="PRO_5019446397" description="Dipeptidase" evidence="2">
    <location>
        <begin position="23"/>
        <end position="528"/>
    </location>
</feature>
<name>A0A434AFA2_9BACT</name>
<evidence type="ECO:0000256" key="2">
    <source>
        <dbReference type="SAM" id="SignalP"/>
    </source>
</evidence>
<keyword evidence="4" id="KW-1185">Reference proteome</keyword>
<gene>
    <name evidence="3" type="ORF">DLK05_15390</name>
</gene>
<accession>A0A434AFA2</accession>
<dbReference type="OrthoDB" id="1109933at2"/>
<dbReference type="PANTHER" id="PTHR12994">
    <property type="entry name" value="SECERNIN"/>
    <property type="match status" value="1"/>
</dbReference>
<comment type="similarity">
    <text evidence="1">Belongs to the peptidase C69 family.</text>
</comment>
<keyword evidence="1" id="KW-0645">Protease</keyword>
<reference evidence="3 4" key="1">
    <citation type="submission" date="2018-11" db="EMBL/GenBank/DDBJ databases">
        <title>Parancylomarina longa gen. nov., sp. nov., isolated from sediments of southern Okinawa.</title>
        <authorList>
            <person name="Fu T."/>
        </authorList>
    </citation>
    <scope>NUCLEOTIDE SEQUENCE [LARGE SCALE GENOMIC DNA]</scope>
    <source>
        <strain evidence="3 4">T3-2 S1-C</strain>
    </source>
</reference>
<sequence>MKKNLKNYLLGAMIFLTCGAYAQDKSDWQNGVPEGCTTITVGKLASADGSVITSHTDDSHRTRAWMDIVPAQKHEKGSKFNLYERSAFDSLAMPIYQHKKIGEIDQVEKTFQYLNTAYPCMNEKQLAMGESTFGGREELYSDACLIDCQRLEKLMLERCTTARQAIKLADELLSKYGWRDFGECLTIADKKEVWHFEVVGPGKGKIGAVWVAQRVPDGHVSINANASTIKEIDLKDTDHFMASKNIFSVAKENGWWKEGETFRWNYAYAPKSRLSLAARRREWRVLSLMAPSLHLDANDKDYPFSVKPDEKVTMEKLVRIFRDYYEGTDFNFVKNIKQADKSGKETLSPFANPFMPYDMNRLFHVNGGWGELGERTIARWYTMYATIIQCRNWLPDEVGGIVWLAQDNVATSLYIPVYAGSTDLAPSYKIQARRTGYTRKSAWWAFNRLGTLTAQRWGDMRYDVEKVFVPLQNKYFAEQANIDKEFLGLSKKKRSTFLTNRTIQLGNQAVEKAWEIGDGIWTKYDEKF</sequence>
<evidence type="ECO:0000313" key="3">
    <source>
        <dbReference type="EMBL" id="RUT73054.1"/>
    </source>
</evidence>
<organism evidence="3 4">
    <name type="scientific">Ancylomarina longa</name>
    <dbReference type="NCBI Taxonomy" id="2487017"/>
    <lineage>
        <taxon>Bacteria</taxon>
        <taxon>Pseudomonadati</taxon>
        <taxon>Bacteroidota</taxon>
        <taxon>Bacteroidia</taxon>
        <taxon>Marinilabiliales</taxon>
        <taxon>Marinifilaceae</taxon>
        <taxon>Ancylomarina</taxon>
    </lineage>
</organism>
<dbReference type="RefSeq" id="WP_127344855.1">
    <property type="nucleotide sequence ID" value="NZ_RJJX01000030.1"/>
</dbReference>
<protein>
    <recommendedName>
        <fullName evidence="1">Dipeptidase</fullName>
        <ecNumber evidence="1">3.4.-.-</ecNumber>
    </recommendedName>
</protein>
<keyword evidence="2" id="KW-0732">Signal</keyword>
<dbReference type="GO" id="GO:0070004">
    <property type="term" value="F:cysteine-type exopeptidase activity"/>
    <property type="evidence" value="ECO:0007669"/>
    <property type="project" value="InterPro"/>
</dbReference>
<dbReference type="AlphaFoldDB" id="A0A434AFA2"/>
<dbReference type="InterPro" id="IPR005322">
    <property type="entry name" value="Peptidase_C69"/>
</dbReference>
<proteinExistence type="inferred from homology"/>
<keyword evidence="1" id="KW-0224">Dipeptidase</keyword>
<keyword evidence="1" id="KW-0378">Hydrolase</keyword>
<dbReference type="GO" id="GO:0016805">
    <property type="term" value="F:dipeptidase activity"/>
    <property type="evidence" value="ECO:0007669"/>
    <property type="project" value="UniProtKB-KW"/>
</dbReference>